<dbReference type="GO" id="GO:0016020">
    <property type="term" value="C:membrane"/>
    <property type="evidence" value="ECO:0007669"/>
    <property type="project" value="UniProtKB-SubCell"/>
</dbReference>
<accession>A0A0B6XVY1</accession>
<keyword evidence="4 5" id="KW-0472">Membrane</keyword>
<dbReference type="Gene3D" id="1.20.1250.20">
    <property type="entry name" value="MFS general substrate transporter like domains"/>
    <property type="match status" value="1"/>
</dbReference>
<name>A0A0B6XVY1_9EUPU</name>
<feature type="non-terminal residue" evidence="6">
    <location>
        <position position="1"/>
    </location>
</feature>
<feature type="transmembrane region" description="Helical" evidence="5">
    <location>
        <begin position="56"/>
        <end position="75"/>
    </location>
</feature>
<evidence type="ECO:0000256" key="5">
    <source>
        <dbReference type="SAM" id="Phobius"/>
    </source>
</evidence>
<dbReference type="InterPro" id="IPR036259">
    <property type="entry name" value="MFS_trans_sf"/>
</dbReference>
<feature type="transmembrane region" description="Helical" evidence="5">
    <location>
        <begin position="107"/>
        <end position="127"/>
    </location>
</feature>
<dbReference type="AlphaFoldDB" id="A0A0B6XVY1"/>
<dbReference type="InterPro" id="IPR049680">
    <property type="entry name" value="FLVCR1-2_SLC49-like"/>
</dbReference>
<feature type="non-terminal residue" evidence="6">
    <location>
        <position position="178"/>
    </location>
</feature>
<evidence type="ECO:0000256" key="4">
    <source>
        <dbReference type="ARBA" id="ARBA00023136"/>
    </source>
</evidence>
<protein>
    <submittedName>
        <fullName evidence="6">Uncharacterized protein</fullName>
    </submittedName>
</protein>
<keyword evidence="3 5" id="KW-1133">Transmembrane helix</keyword>
<gene>
    <name evidence="6" type="primary">ORF3012</name>
</gene>
<feature type="transmembrane region" description="Helical" evidence="5">
    <location>
        <begin position="147"/>
        <end position="168"/>
    </location>
</feature>
<evidence type="ECO:0000256" key="2">
    <source>
        <dbReference type="ARBA" id="ARBA00022692"/>
    </source>
</evidence>
<dbReference type="PANTHER" id="PTHR10924">
    <property type="entry name" value="MAJOR FACILITATOR SUPERFAMILY PROTEIN-RELATED"/>
    <property type="match status" value="1"/>
</dbReference>
<evidence type="ECO:0000256" key="1">
    <source>
        <dbReference type="ARBA" id="ARBA00004141"/>
    </source>
</evidence>
<sequence length="178" mass="19701">SISFVIGPLLVPEPIDESPQINGSDSLFSFEDYDDDTNSSSNTTSYYSQEQGIKSILYGECVLAGLLLLLVLAYFPSKPPLPPSISASIPREKYLNGLKLLVRNKQFWICAIAFSVPIGVYESWQVILDINLDSKGISQQTAGWLDFYATVGGCLSGLLVSRFADLFIRQMKLFLLVF</sequence>
<evidence type="ECO:0000313" key="6">
    <source>
        <dbReference type="EMBL" id="CEK48064.1"/>
    </source>
</evidence>
<dbReference type="PANTHER" id="PTHR10924:SF27">
    <property type="entry name" value="SOLUTE CARRIER FAMILY 49 MEMBER 4"/>
    <property type="match status" value="1"/>
</dbReference>
<keyword evidence="2 5" id="KW-0812">Transmembrane</keyword>
<dbReference type="EMBL" id="HACG01001199">
    <property type="protein sequence ID" value="CEK48064.1"/>
    <property type="molecule type" value="Transcribed_RNA"/>
</dbReference>
<comment type="subcellular location">
    <subcellularLocation>
        <location evidence="1">Membrane</location>
        <topology evidence="1">Multi-pass membrane protein</topology>
    </subcellularLocation>
</comment>
<organism evidence="6">
    <name type="scientific">Arion vulgaris</name>
    <dbReference type="NCBI Taxonomy" id="1028688"/>
    <lineage>
        <taxon>Eukaryota</taxon>
        <taxon>Metazoa</taxon>
        <taxon>Spiralia</taxon>
        <taxon>Lophotrochozoa</taxon>
        <taxon>Mollusca</taxon>
        <taxon>Gastropoda</taxon>
        <taxon>Heterobranchia</taxon>
        <taxon>Euthyneura</taxon>
        <taxon>Panpulmonata</taxon>
        <taxon>Eupulmonata</taxon>
        <taxon>Stylommatophora</taxon>
        <taxon>Helicina</taxon>
        <taxon>Arionoidea</taxon>
        <taxon>Arionidae</taxon>
        <taxon>Arion</taxon>
    </lineage>
</organism>
<proteinExistence type="predicted"/>
<evidence type="ECO:0000256" key="3">
    <source>
        <dbReference type="ARBA" id="ARBA00022989"/>
    </source>
</evidence>
<dbReference type="SUPFAM" id="SSF103473">
    <property type="entry name" value="MFS general substrate transporter"/>
    <property type="match status" value="1"/>
</dbReference>
<reference evidence="6" key="1">
    <citation type="submission" date="2014-12" db="EMBL/GenBank/DDBJ databases">
        <title>Insight into the proteome of Arion vulgaris.</title>
        <authorList>
            <person name="Aradska J."/>
            <person name="Bulat T."/>
            <person name="Smidak R."/>
            <person name="Sarate P."/>
            <person name="Gangsoo J."/>
            <person name="Sialana F."/>
            <person name="Bilban M."/>
            <person name="Lubec G."/>
        </authorList>
    </citation>
    <scope>NUCLEOTIDE SEQUENCE</scope>
    <source>
        <tissue evidence="6">Skin</tissue>
    </source>
</reference>